<keyword evidence="4 12" id="KW-0732">Signal</keyword>
<dbReference type="InterPro" id="IPR051713">
    <property type="entry name" value="T-cell_Activation_Regulation"/>
</dbReference>
<evidence type="ECO:0000256" key="12">
    <source>
        <dbReference type="SAM" id="SignalP"/>
    </source>
</evidence>
<dbReference type="Proteomes" id="UP000261660">
    <property type="component" value="Unplaced"/>
</dbReference>
<keyword evidence="7" id="KW-1015">Disulfide bond</keyword>
<feature type="domain" description="Ig-like" evidence="13">
    <location>
        <begin position="128"/>
        <end position="210"/>
    </location>
</feature>
<dbReference type="InterPro" id="IPR003599">
    <property type="entry name" value="Ig_sub"/>
</dbReference>
<dbReference type="SUPFAM" id="SSF48726">
    <property type="entry name" value="Immunoglobulin"/>
    <property type="match status" value="3"/>
</dbReference>
<evidence type="ECO:0000256" key="7">
    <source>
        <dbReference type="ARBA" id="ARBA00023157"/>
    </source>
</evidence>
<keyword evidence="6 11" id="KW-0472">Membrane</keyword>
<dbReference type="GO" id="GO:0071222">
    <property type="term" value="P:cellular response to lipopolysaccharide"/>
    <property type="evidence" value="ECO:0007669"/>
    <property type="project" value="TreeGrafter"/>
</dbReference>
<keyword evidence="8" id="KW-0675">Receptor</keyword>
<dbReference type="InterPro" id="IPR007110">
    <property type="entry name" value="Ig-like_dom"/>
</dbReference>
<keyword evidence="2" id="KW-1003">Cell membrane</keyword>
<dbReference type="InterPro" id="IPR036179">
    <property type="entry name" value="Ig-like_dom_sf"/>
</dbReference>
<evidence type="ECO:0000256" key="3">
    <source>
        <dbReference type="ARBA" id="ARBA00022692"/>
    </source>
</evidence>
<dbReference type="PANTHER" id="PTHR25466">
    <property type="entry name" value="T-LYMPHOCYTE ACTIVATION ANTIGEN"/>
    <property type="match status" value="1"/>
</dbReference>
<keyword evidence="5 11" id="KW-1133">Transmembrane helix</keyword>
<protein>
    <recommendedName>
        <fullName evidence="13">Ig-like domain-containing protein</fullName>
    </recommendedName>
</protein>
<dbReference type="GO" id="GO:0006955">
    <property type="term" value="P:immune response"/>
    <property type="evidence" value="ECO:0007669"/>
    <property type="project" value="TreeGrafter"/>
</dbReference>
<dbReference type="Pfam" id="PF00047">
    <property type="entry name" value="ig"/>
    <property type="match status" value="1"/>
</dbReference>
<dbReference type="Pfam" id="PF22705">
    <property type="entry name" value="C2-set_3"/>
    <property type="match status" value="1"/>
</dbReference>
<evidence type="ECO:0000256" key="11">
    <source>
        <dbReference type="SAM" id="Phobius"/>
    </source>
</evidence>
<proteinExistence type="predicted"/>
<dbReference type="GO" id="GO:0042102">
    <property type="term" value="P:positive regulation of T cell proliferation"/>
    <property type="evidence" value="ECO:0007669"/>
    <property type="project" value="TreeGrafter"/>
</dbReference>
<organism evidence="14 15">
    <name type="scientific">Labrus bergylta</name>
    <name type="common">ballan wrasse</name>
    <dbReference type="NCBI Taxonomy" id="56723"/>
    <lineage>
        <taxon>Eukaryota</taxon>
        <taxon>Metazoa</taxon>
        <taxon>Chordata</taxon>
        <taxon>Craniata</taxon>
        <taxon>Vertebrata</taxon>
        <taxon>Euteleostomi</taxon>
        <taxon>Actinopterygii</taxon>
        <taxon>Neopterygii</taxon>
        <taxon>Teleostei</taxon>
        <taxon>Neoteleostei</taxon>
        <taxon>Acanthomorphata</taxon>
        <taxon>Eupercaria</taxon>
        <taxon>Labriformes</taxon>
        <taxon>Labridae</taxon>
        <taxon>Labrus</taxon>
    </lineage>
</organism>
<evidence type="ECO:0000256" key="4">
    <source>
        <dbReference type="ARBA" id="ARBA00022729"/>
    </source>
</evidence>
<keyword evidence="15" id="KW-1185">Reference proteome</keyword>
<dbReference type="STRING" id="56723.ENSLBEP00000028018"/>
<dbReference type="GO" id="GO:0031295">
    <property type="term" value="P:T cell costimulation"/>
    <property type="evidence" value="ECO:0007669"/>
    <property type="project" value="TreeGrafter"/>
</dbReference>
<evidence type="ECO:0000256" key="10">
    <source>
        <dbReference type="ARBA" id="ARBA00023319"/>
    </source>
</evidence>
<dbReference type="Gene3D" id="2.60.40.10">
    <property type="entry name" value="Immunoglobulins"/>
    <property type="match status" value="3"/>
</dbReference>
<accession>A0A3Q3GAK4</accession>
<dbReference type="AlphaFoldDB" id="A0A3Q3GAK4"/>
<dbReference type="Ensembl" id="ENSLBET00000029350.1">
    <property type="protein sequence ID" value="ENSLBEP00000028018.1"/>
    <property type="gene ID" value="ENSLBEG00000021253.1"/>
</dbReference>
<sequence length="363" mass="40647">MSGIKRVTFFYVLFYLKGFAKGDTEVCILKESCILPCSFKQGDKVLVHWNQIKGNTLVHSYFYDRDQLERQGESFKGRTSLFQDQISKGNASLRLTGVKLEDQGRYKCYTSTTNGSNDSFVDLNLEAPPSKVGIQQVGNRITCSSEEIYPQPELTWSSSPPTNLTVADTPTVHQKEKLYSISSSLIVQVGVIDLDYSCTISAGRNKRRATLFKPASINISDTKSTIPCISSNTHFKSLIWTFNHNQNILIQTSAEVPFKVSEEWRKHVKDVSESGSLVLQDLTSLQEGIYTCELSTAEETHVWSTALRIEESQSTPTVAGITVGVIFLLVVLAICIFVIYKWFKKKSEGGENNREPEAEIPLK</sequence>
<evidence type="ECO:0000256" key="1">
    <source>
        <dbReference type="ARBA" id="ARBA00004251"/>
    </source>
</evidence>
<dbReference type="PANTHER" id="PTHR25466:SF14">
    <property type="entry name" value="BUTYROPHILIN SUBFAMILY 2 MEMBER A2-LIKE-RELATED"/>
    <property type="match status" value="1"/>
</dbReference>
<evidence type="ECO:0000256" key="2">
    <source>
        <dbReference type="ARBA" id="ARBA00022475"/>
    </source>
</evidence>
<evidence type="ECO:0000259" key="13">
    <source>
        <dbReference type="PROSITE" id="PS50835"/>
    </source>
</evidence>
<dbReference type="InParanoid" id="A0A3Q3GAK4"/>
<feature type="signal peptide" evidence="12">
    <location>
        <begin position="1"/>
        <end position="22"/>
    </location>
</feature>
<keyword evidence="3 11" id="KW-0812">Transmembrane</keyword>
<reference evidence="14" key="1">
    <citation type="submission" date="2025-08" db="UniProtKB">
        <authorList>
            <consortium name="Ensembl"/>
        </authorList>
    </citation>
    <scope>IDENTIFICATION</scope>
</reference>
<comment type="subcellular location">
    <subcellularLocation>
        <location evidence="1">Cell membrane</location>
        <topology evidence="1">Single-pass type I membrane protein</topology>
    </subcellularLocation>
</comment>
<feature type="transmembrane region" description="Helical" evidence="11">
    <location>
        <begin position="318"/>
        <end position="340"/>
    </location>
</feature>
<keyword evidence="9" id="KW-0325">Glycoprotein</keyword>
<dbReference type="GO" id="GO:0009897">
    <property type="term" value="C:external side of plasma membrane"/>
    <property type="evidence" value="ECO:0007669"/>
    <property type="project" value="TreeGrafter"/>
</dbReference>
<evidence type="ECO:0000256" key="5">
    <source>
        <dbReference type="ARBA" id="ARBA00022989"/>
    </source>
</evidence>
<dbReference type="InterPro" id="IPR053896">
    <property type="entry name" value="BTN3A2-like_Ig-C"/>
</dbReference>
<keyword evidence="10" id="KW-0393">Immunoglobulin domain</keyword>
<evidence type="ECO:0000256" key="9">
    <source>
        <dbReference type="ARBA" id="ARBA00023180"/>
    </source>
</evidence>
<dbReference type="GO" id="GO:0042130">
    <property type="term" value="P:negative regulation of T cell proliferation"/>
    <property type="evidence" value="ECO:0007669"/>
    <property type="project" value="TreeGrafter"/>
</dbReference>
<evidence type="ECO:0000256" key="8">
    <source>
        <dbReference type="ARBA" id="ARBA00023170"/>
    </source>
</evidence>
<feature type="domain" description="Ig-like" evidence="13">
    <location>
        <begin position="35"/>
        <end position="124"/>
    </location>
</feature>
<dbReference type="GeneTree" id="ENSGT00940000163670"/>
<dbReference type="FunFam" id="2.60.40.10:FF:000142">
    <property type="entry name" value="V-set domain-containing T-cell activation inhibitor 1"/>
    <property type="match status" value="1"/>
</dbReference>
<reference evidence="14" key="2">
    <citation type="submission" date="2025-09" db="UniProtKB">
        <authorList>
            <consortium name="Ensembl"/>
        </authorList>
    </citation>
    <scope>IDENTIFICATION</scope>
</reference>
<feature type="chain" id="PRO_5018746192" description="Ig-like domain-containing protein" evidence="12">
    <location>
        <begin position="23"/>
        <end position="363"/>
    </location>
</feature>
<dbReference type="SMART" id="SM00406">
    <property type="entry name" value="IGv"/>
    <property type="match status" value="1"/>
</dbReference>
<dbReference type="InterPro" id="IPR013106">
    <property type="entry name" value="Ig_V-set"/>
</dbReference>
<dbReference type="InterPro" id="IPR013783">
    <property type="entry name" value="Ig-like_fold"/>
</dbReference>
<dbReference type="PROSITE" id="PS50835">
    <property type="entry name" value="IG_LIKE"/>
    <property type="match status" value="2"/>
</dbReference>
<evidence type="ECO:0000256" key="6">
    <source>
        <dbReference type="ARBA" id="ARBA00023136"/>
    </source>
</evidence>
<evidence type="ECO:0000313" key="15">
    <source>
        <dbReference type="Proteomes" id="UP000261660"/>
    </source>
</evidence>
<name>A0A3Q3GAK4_9LABR</name>
<evidence type="ECO:0000313" key="14">
    <source>
        <dbReference type="Ensembl" id="ENSLBEP00000028018.1"/>
    </source>
</evidence>
<dbReference type="InterPro" id="IPR003598">
    <property type="entry name" value="Ig_sub2"/>
</dbReference>
<dbReference type="SMART" id="SM00409">
    <property type="entry name" value="IG"/>
    <property type="match status" value="2"/>
</dbReference>
<dbReference type="SMART" id="SM00408">
    <property type="entry name" value="IGc2"/>
    <property type="match status" value="2"/>
</dbReference>
<dbReference type="Pfam" id="PF07686">
    <property type="entry name" value="V-set"/>
    <property type="match status" value="1"/>
</dbReference>
<dbReference type="GO" id="GO:0007166">
    <property type="term" value="P:cell surface receptor signaling pathway"/>
    <property type="evidence" value="ECO:0007669"/>
    <property type="project" value="TreeGrafter"/>
</dbReference>
<dbReference type="InterPro" id="IPR013151">
    <property type="entry name" value="Immunoglobulin_dom"/>
</dbReference>